<dbReference type="InterPro" id="IPR006153">
    <property type="entry name" value="Cation/H_exchanger_TM"/>
</dbReference>
<evidence type="ECO:0000256" key="1">
    <source>
        <dbReference type="ARBA" id="ARBA00004141"/>
    </source>
</evidence>
<dbReference type="Proteomes" id="UP000504634">
    <property type="component" value="Unplaced"/>
</dbReference>
<dbReference type="GO" id="GO:0015386">
    <property type="term" value="F:potassium:proton antiporter activity"/>
    <property type="evidence" value="ECO:0007669"/>
    <property type="project" value="TreeGrafter"/>
</dbReference>
<evidence type="ECO:0000313" key="13">
    <source>
        <dbReference type="Proteomes" id="UP000504634"/>
    </source>
</evidence>
<keyword evidence="4 11" id="KW-1133">Transmembrane helix</keyword>
<evidence type="ECO:0000256" key="11">
    <source>
        <dbReference type="SAM" id="Phobius"/>
    </source>
</evidence>
<evidence type="ECO:0000256" key="9">
    <source>
        <dbReference type="RuleBase" id="RU003722"/>
    </source>
</evidence>
<keyword evidence="8 9" id="KW-0739">Sodium transport</keyword>
<dbReference type="NCBIfam" id="TIGR00840">
    <property type="entry name" value="b_cpa1"/>
    <property type="match status" value="1"/>
</dbReference>
<keyword evidence="2 9" id="KW-0813">Transport</keyword>
<keyword evidence="7 11" id="KW-0472">Membrane</keyword>
<protein>
    <recommendedName>
        <fullName evidence="9">Sodium/hydrogen exchanger</fullName>
    </recommendedName>
</protein>
<keyword evidence="3 9" id="KW-0812">Transmembrane</keyword>
<feature type="transmembrane region" description="Helical" evidence="11">
    <location>
        <begin position="624"/>
        <end position="647"/>
    </location>
</feature>
<evidence type="ECO:0000256" key="5">
    <source>
        <dbReference type="ARBA" id="ARBA00023053"/>
    </source>
</evidence>
<feature type="region of interest" description="Disordered" evidence="10">
    <location>
        <begin position="924"/>
        <end position="953"/>
    </location>
</feature>
<feature type="region of interest" description="Disordered" evidence="10">
    <location>
        <begin position="1045"/>
        <end position="1092"/>
    </location>
</feature>
<keyword evidence="13" id="KW-1185">Reference proteome</keyword>
<evidence type="ECO:0000256" key="7">
    <source>
        <dbReference type="ARBA" id="ARBA00023136"/>
    </source>
</evidence>
<proteinExistence type="inferred from homology"/>
<evidence type="ECO:0000256" key="10">
    <source>
        <dbReference type="SAM" id="MobiDB-lite"/>
    </source>
</evidence>
<keyword evidence="5" id="KW-0915">Sodium</keyword>
<feature type="transmembrane region" description="Helical" evidence="11">
    <location>
        <begin position="299"/>
        <end position="317"/>
    </location>
</feature>
<gene>
    <name evidence="14" type="primary">LOC115628575</name>
</gene>
<dbReference type="InterPro" id="IPR004709">
    <property type="entry name" value="NaH_exchanger"/>
</dbReference>
<organism evidence="13 14">
    <name type="scientific">Drosophila lebanonensis</name>
    <name type="common">Fruit fly</name>
    <name type="synonym">Scaptodrosophila lebanonensis</name>
    <dbReference type="NCBI Taxonomy" id="7225"/>
    <lineage>
        <taxon>Eukaryota</taxon>
        <taxon>Metazoa</taxon>
        <taxon>Ecdysozoa</taxon>
        <taxon>Arthropoda</taxon>
        <taxon>Hexapoda</taxon>
        <taxon>Insecta</taxon>
        <taxon>Pterygota</taxon>
        <taxon>Neoptera</taxon>
        <taxon>Endopterygota</taxon>
        <taxon>Diptera</taxon>
        <taxon>Brachycera</taxon>
        <taxon>Muscomorpha</taxon>
        <taxon>Ephydroidea</taxon>
        <taxon>Drosophilidae</taxon>
        <taxon>Scaptodrosophila</taxon>
    </lineage>
</organism>
<feature type="compositionally biased region" description="Basic and acidic residues" evidence="10">
    <location>
        <begin position="934"/>
        <end position="949"/>
    </location>
</feature>
<evidence type="ECO:0000256" key="6">
    <source>
        <dbReference type="ARBA" id="ARBA00023065"/>
    </source>
</evidence>
<feature type="compositionally biased region" description="Low complexity" evidence="10">
    <location>
        <begin position="1063"/>
        <end position="1072"/>
    </location>
</feature>
<dbReference type="CTD" id="35376"/>
<feature type="transmembrane region" description="Helical" evidence="11">
    <location>
        <begin position="523"/>
        <end position="544"/>
    </location>
</feature>
<evidence type="ECO:0000256" key="2">
    <source>
        <dbReference type="ARBA" id="ARBA00022448"/>
    </source>
</evidence>
<feature type="transmembrane region" description="Helical" evidence="11">
    <location>
        <begin position="396"/>
        <end position="419"/>
    </location>
</feature>
<evidence type="ECO:0000256" key="8">
    <source>
        <dbReference type="ARBA" id="ARBA00023201"/>
    </source>
</evidence>
<feature type="region of interest" description="Disordered" evidence="10">
    <location>
        <begin position="1219"/>
        <end position="1258"/>
    </location>
</feature>
<accession>A0A6J2TZJ6</accession>
<reference evidence="14" key="1">
    <citation type="submission" date="2025-08" db="UniProtKB">
        <authorList>
            <consortium name="RefSeq"/>
        </authorList>
    </citation>
    <scope>IDENTIFICATION</scope>
    <source>
        <strain evidence="14">11010-0011.00</strain>
        <tissue evidence="14">Whole body</tissue>
    </source>
</reference>
<feature type="transmembrane region" description="Helical" evidence="11">
    <location>
        <begin position="556"/>
        <end position="579"/>
    </location>
</feature>
<feature type="transmembrane region" description="Helical" evidence="11">
    <location>
        <begin position="492"/>
        <end position="511"/>
    </location>
</feature>
<evidence type="ECO:0000256" key="4">
    <source>
        <dbReference type="ARBA" id="ARBA00022989"/>
    </source>
</evidence>
<name>A0A6J2TZJ6_DROLE</name>
<dbReference type="Gene3D" id="6.10.140.1330">
    <property type="match status" value="1"/>
</dbReference>
<dbReference type="GO" id="GO:0015385">
    <property type="term" value="F:sodium:proton antiporter activity"/>
    <property type="evidence" value="ECO:0007669"/>
    <property type="project" value="InterPro"/>
</dbReference>
<dbReference type="RefSeq" id="XP_030380618.1">
    <property type="nucleotide sequence ID" value="XM_030524758.1"/>
</dbReference>
<dbReference type="PRINTS" id="PR01084">
    <property type="entry name" value="NAHEXCHNGR"/>
</dbReference>
<dbReference type="PANTHER" id="PTHR10110:SF98">
    <property type="entry name" value="SODIUM_HYDROGEN EXCHANGER"/>
    <property type="match status" value="1"/>
</dbReference>
<dbReference type="GO" id="GO:0098719">
    <property type="term" value="P:sodium ion import across plasma membrane"/>
    <property type="evidence" value="ECO:0007669"/>
    <property type="project" value="TreeGrafter"/>
</dbReference>
<dbReference type="InterPro" id="IPR018422">
    <property type="entry name" value="Cation/H_exchanger_CPA1"/>
</dbReference>
<comment type="subcellular location">
    <subcellularLocation>
        <location evidence="1">Membrane</location>
        <topology evidence="1">Multi-pass membrane protein</topology>
    </subcellularLocation>
</comment>
<feature type="domain" description="Cation/H+ exchanger transmembrane" evidence="12">
    <location>
        <begin position="248"/>
        <end position="648"/>
    </location>
</feature>
<feature type="compositionally biased region" description="Polar residues" evidence="10">
    <location>
        <begin position="1231"/>
        <end position="1248"/>
    </location>
</feature>
<comment type="similarity">
    <text evidence="9">Belongs to the monovalent cation:proton antiporter 1 (CPA1) transporter (TC 2.A.36) family.</text>
</comment>
<evidence type="ECO:0000313" key="14">
    <source>
        <dbReference type="RefSeq" id="XP_030380618.1"/>
    </source>
</evidence>
<keyword evidence="9" id="KW-0050">Antiport</keyword>
<feature type="region of interest" description="Disordered" evidence="10">
    <location>
        <begin position="849"/>
        <end position="874"/>
    </location>
</feature>
<dbReference type="AlphaFoldDB" id="A0A6J2TZJ6"/>
<feature type="transmembrane region" description="Helical" evidence="11">
    <location>
        <begin position="470"/>
        <end position="486"/>
    </location>
</feature>
<feature type="transmembrane region" description="Helical" evidence="11">
    <location>
        <begin position="369"/>
        <end position="389"/>
    </location>
</feature>
<dbReference type="GeneID" id="115628575"/>
<feature type="compositionally biased region" description="Basic residues" evidence="10">
    <location>
        <begin position="855"/>
        <end position="865"/>
    </location>
</feature>
<sequence length="1258" mass="139371">MNVTEKDYDSATSALEQQMNLARRACWSTGRRTLSSELPATKIEVQVEVESAAEAEAKTEKMNGATLNNNSETFSQVYEHSLQNSKQYELHWRGKKSGLESLLGQLWLQMVALVHRPNQPPSGPNTNENKNHINYRKILSKKLTLLCAICMFLSCIEARPNTSVLNPVSATKPTEAISYEGVAPLKLQSSTAVPTDTDTLEPLPNAEYLTSDEERLHDEEGHHKTDRYPLSQVEFARVKTPFIIGIWILSASIAKIGFHMTPKLHLIFPESCLLIVVGVVIGVVLYFCTDVAVSPLTPNTFFFYMLPPIILDAGYFMPNRLFFDNLGTILLMAVVGTIFNIATIGGSLYACGLCGMFGDESATPRLLDVFLFASLISAVDPVAVLAVFEEIHVNEILYIVVFGESLLNDAVTVVMYHMMEVYNEIGLPNINAQDIASGVGSFFVVALGGTAIGIIWGFLTGLVTRFTDHVRVIEPIFIFVMAYLAYLNAEIFHMSGILAITFCGITMKNYVESNISQKSHTTVKYALKMLSSSAETIIFMFLGVATVNNKHVWNTAFVVLTITFCSVFRVVGVIFLSAIANRFRLHKLSRVDQFVMSYGGLRGAVAFALVLLVDENVVKQKDMFVTTTIAVIYFTVFLQGITIKPLVEILNVKRAQKRKPTMNERIHERFMDHLMAGIEDIVGKTGNYNVRDKFKRFDNRFIRPLLIRDLKGAEPKIIETYSKLTMRDAMEVMRRNPSTIGQMTGTESMSALFRNYTNNYIGGRWAPPTIYTTCPSLTNLDNACSRNLDMAELDYNPSKKDLTDAKIHHLLAEELKPYRRHRRLSYSRHAVDDRDLSTQVNYKMQMNFRRMFNDRKHHKRSKRGANSKDSKENVKQNHVSFHDFQQNGTNKQLSNAEDCQLNPNEITVVGPPDDWDDGLTFTAKSSLAENPIPEEDRNMSRDSDGERRVATPTALESQLPWKRQGDECTDAVQQNEFPAWASNKEYLAYNSPSATFLGLFRRESSSSKTGSVGIGSNSAVDGAVSDPTLAAALGTLAVPSLNQACSTAPSTSMHNPRLDKRSQSISSTSMSSHLVGPEGHAGPFPVTASHRRNVRRGSMLELSGDTIPEESSYQHGHSKSLCEPAGDDWDTTPLAMGSANSEKMMRSGREPLLPRLTPRAQVRRMGAGAVSGASVGVPGSKNQATTALLAPTDYEDDDDEDEDFDLYDDENIVVVTTLHDGGAGARPNRGSGLSATPGQQPTTTTSIRLTRKSDESII</sequence>
<feature type="region of interest" description="Disordered" evidence="10">
    <location>
        <begin position="1106"/>
        <end position="1149"/>
    </location>
</feature>
<feature type="transmembrane region" description="Helical" evidence="11">
    <location>
        <begin position="329"/>
        <end position="349"/>
    </location>
</feature>
<keyword evidence="6 9" id="KW-0406">Ion transport</keyword>
<feature type="transmembrane region" description="Helical" evidence="11">
    <location>
        <begin position="272"/>
        <end position="293"/>
    </location>
</feature>
<feature type="transmembrane region" description="Helical" evidence="11">
    <location>
        <begin position="439"/>
        <end position="463"/>
    </location>
</feature>
<dbReference type="Gene3D" id="6.10.250.1040">
    <property type="match status" value="1"/>
</dbReference>
<dbReference type="Pfam" id="PF00999">
    <property type="entry name" value="Na_H_Exchanger"/>
    <property type="match status" value="1"/>
</dbReference>
<dbReference type="GO" id="GO:0051453">
    <property type="term" value="P:regulation of intracellular pH"/>
    <property type="evidence" value="ECO:0007669"/>
    <property type="project" value="TreeGrafter"/>
</dbReference>
<dbReference type="PANTHER" id="PTHR10110">
    <property type="entry name" value="SODIUM/HYDROGEN EXCHANGER"/>
    <property type="match status" value="1"/>
</dbReference>
<dbReference type="GO" id="GO:0005886">
    <property type="term" value="C:plasma membrane"/>
    <property type="evidence" value="ECO:0007669"/>
    <property type="project" value="TreeGrafter"/>
</dbReference>
<feature type="compositionally biased region" description="Polar residues" evidence="10">
    <location>
        <begin position="1045"/>
        <end position="1054"/>
    </location>
</feature>
<evidence type="ECO:0000259" key="12">
    <source>
        <dbReference type="Pfam" id="PF00999"/>
    </source>
</evidence>
<evidence type="ECO:0000256" key="3">
    <source>
        <dbReference type="ARBA" id="ARBA00022692"/>
    </source>
</evidence>